<dbReference type="SUPFAM" id="SSF56672">
    <property type="entry name" value="DNA/RNA polymerases"/>
    <property type="match status" value="1"/>
</dbReference>
<dbReference type="AlphaFoldDB" id="A0AAV7S0E0"/>
<feature type="domain" description="Reverse transcriptase" evidence="1">
    <location>
        <begin position="1"/>
        <end position="313"/>
    </location>
</feature>
<sequence length="496" mass="57040">MYNAECLRLLDNNHHYRRLTKDPTEDINEEITFLVNKGINNDWITKHEAALLMQPDPKIPYFYILPKIHTNKHPPPGRPIFSGIGSILEPFSQFCDWFLQPFVKRIPTYLKDTTDVLALLSTLEFDKDNEQLMTLDVESLYTNIPQEATLEVISGLLSKGTWNYITPSEFILDLAHLALTRNFFEFDKNFFLQIQGTSMGSTFAPSLACLYVDHFEKEMVLTEDNPYINSIRLWRRYIDDILIIWKGTREEATTFVTWLNTLNPFLKFTATLGDPAVSFLDLLIIERNGSLATEVYYKPTDRNTLLQFQSFHPRSLRENLPVGQFLRLQRNCTEITDYKKHAQQLTNKLRARGYPDHLLRRADKRARVSPRETLLQPTTRSNKGDTLICVTTFNPASNMIKKIINEDWKILTSGGLPFQVPMNAYRKAKSIRDMIIQTRPPAITTGSRQKTLWGLPPPKGHFPCGNCSVCAFTKKKTLSRLGPTDTVGTKTTNKLQ</sequence>
<dbReference type="InterPro" id="IPR000477">
    <property type="entry name" value="RT_dom"/>
</dbReference>
<dbReference type="Pfam" id="PF26215">
    <property type="entry name" value="HTH_animal"/>
    <property type="match status" value="1"/>
</dbReference>
<proteinExistence type="predicted"/>
<dbReference type="PANTHER" id="PTHR21301">
    <property type="entry name" value="REVERSE TRANSCRIPTASE"/>
    <property type="match status" value="1"/>
</dbReference>
<reference evidence="2" key="1">
    <citation type="journal article" date="2022" name="bioRxiv">
        <title>Sequencing and chromosome-scale assembly of the giantPleurodeles waltlgenome.</title>
        <authorList>
            <person name="Brown T."/>
            <person name="Elewa A."/>
            <person name="Iarovenko S."/>
            <person name="Subramanian E."/>
            <person name="Araus A.J."/>
            <person name="Petzold A."/>
            <person name="Susuki M."/>
            <person name="Suzuki K.-i.T."/>
            <person name="Hayashi T."/>
            <person name="Toyoda A."/>
            <person name="Oliveira C."/>
            <person name="Osipova E."/>
            <person name="Leigh N.D."/>
            <person name="Simon A."/>
            <person name="Yun M.H."/>
        </authorList>
    </citation>
    <scope>NUCLEOTIDE SEQUENCE</scope>
    <source>
        <strain evidence="2">20211129_DDA</strain>
        <tissue evidence="2">Liver</tissue>
    </source>
</reference>
<evidence type="ECO:0000313" key="2">
    <source>
        <dbReference type="EMBL" id="KAJ1157635.1"/>
    </source>
</evidence>
<evidence type="ECO:0000259" key="1">
    <source>
        <dbReference type="PROSITE" id="PS50878"/>
    </source>
</evidence>
<comment type="caution">
    <text evidence="2">The sequence shown here is derived from an EMBL/GenBank/DDBJ whole genome shotgun (WGS) entry which is preliminary data.</text>
</comment>
<dbReference type="PROSITE" id="PS50878">
    <property type="entry name" value="RT_POL"/>
    <property type="match status" value="1"/>
</dbReference>
<keyword evidence="3" id="KW-1185">Reference proteome</keyword>
<dbReference type="Proteomes" id="UP001066276">
    <property type="component" value="Chromosome 5"/>
</dbReference>
<name>A0AAV7S0E0_PLEWA</name>
<accession>A0AAV7S0E0</accession>
<dbReference type="PANTHER" id="PTHR21301:SF12">
    <property type="match status" value="1"/>
</dbReference>
<protein>
    <recommendedName>
        <fullName evidence="1">Reverse transcriptase domain-containing protein</fullName>
    </recommendedName>
</protein>
<dbReference type="EMBL" id="JANPWB010000009">
    <property type="protein sequence ID" value="KAJ1157635.1"/>
    <property type="molecule type" value="Genomic_DNA"/>
</dbReference>
<gene>
    <name evidence="2" type="ORF">NDU88_010340</name>
</gene>
<organism evidence="2 3">
    <name type="scientific">Pleurodeles waltl</name>
    <name type="common">Iberian ribbed newt</name>
    <dbReference type="NCBI Taxonomy" id="8319"/>
    <lineage>
        <taxon>Eukaryota</taxon>
        <taxon>Metazoa</taxon>
        <taxon>Chordata</taxon>
        <taxon>Craniata</taxon>
        <taxon>Vertebrata</taxon>
        <taxon>Euteleostomi</taxon>
        <taxon>Amphibia</taxon>
        <taxon>Batrachia</taxon>
        <taxon>Caudata</taxon>
        <taxon>Salamandroidea</taxon>
        <taxon>Salamandridae</taxon>
        <taxon>Pleurodelinae</taxon>
        <taxon>Pleurodeles</taxon>
    </lineage>
</organism>
<evidence type="ECO:0000313" key="3">
    <source>
        <dbReference type="Proteomes" id="UP001066276"/>
    </source>
</evidence>
<dbReference type="InterPro" id="IPR058912">
    <property type="entry name" value="HTH_animal"/>
</dbReference>
<dbReference type="InterPro" id="IPR043502">
    <property type="entry name" value="DNA/RNA_pol_sf"/>
</dbReference>